<dbReference type="Pfam" id="PF00293">
    <property type="entry name" value="NUDIX"/>
    <property type="match status" value="1"/>
</dbReference>
<dbReference type="PRINTS" id="PR00502">
    <property type="entry name" value="NUDIXFAMILY"/>
</dbReference>
<dbReference type="InterPro" id="IPR040618">
    <property type="entry name" value="Pre-Nudix"/>
</dbReference>
<dbReference type="InterPro" id="IPR003293">
    <property type="entry name" value="Nudix_hydrolase6-like"/>
</dbReference>
<dbReference type="Proteomes" id="UP000887575">
    <property type="component" value="Unassembled WGS sequence"/>
</dbReference>
<dbReference type="GO" id="GO:0047631">
    <property type="term" value="F:ADP-ribose diphosphatase activity"/>
    <property type="evidence" value="ECO:0007669"/>
    <property type="project" value="TreeGrafter"/>
</dbReference>
<evidence type="ECO:0000256" key="3">
    <source>
        <dbReference type="RuleBase" id="RU003476"/>
    </source>
</evidence>
<evidence type="ECO:0000313" key="6">
    <source>
        <dbReference type="WBParaSite" id="MBELARI_LOCUS10611"/>
    </source>
</evidence>
<dbReference type="InterPro" id="IPR000086">
    <property type="entry name" value="NUDIX_hydrolase_dom"/>
</dbReference>
<dbReference type="GO" id="GO:0051287">
    <property type="term" value="F:NAD binding"/>
    <property type="evidence" value="ECO:0007669"/>
    <property type="project" value="TreeGrafter"/>
</dbReference>
<proteinExistence type="inferred from homology"/>
<dbReference type="InterPro" id="IPR020476">
    <property type="entry name" value="Nudix_hydrolase"/>
</dbReference>
<evidence type="ECO:0000313" key="5">
    <source>
        <dbReference type="Proteomes" id="UP000887575"/>
    </source>
</evidence>
<dbReference type="PANTHER" id="PTHR13994:SF13">
    <property type="entry name" value="FI03680P"/>
    <property type="match status" value="1"/>
</dbReference>
<feature type="domain" description="Nudix hydrolase" evidence="4">
    <location>
        <begin position="106"/>
        <end position="237"/>
    </location>
</feature>
<accession>A0AAF3J1M8</accession>
<keyword evidence="5" id="KW-1185">Reference proteome</keyword>
<dbReference type="WBParaSite" id="MBELARI_LOCUS10611">
    <property type="protein sequence ID" value="MBELARI_LOCUS10611"/>
    <property type="gene ID" value="MBELARI_LOCUS10611"/>
</dbReference>
<protein>
    <submittedName>
        <fullName evidence="6">Nudix hydrolase domain-containing protein</fullName>
    </submittedName>
</protein>
<sequence length="281" mass="32153">MAETSTALQNWSEIWRKDFYNGITLNTQKLNEIDPNEFENLLPSFIENWKEQGIKTVWMKVPKEHSILIPILTSADFEFHHAQPKYLMMTKFLPNKGKANLPTYPFTQIGVGGITVDDEGRFLMMREKQGIYLGWKFPGGLMDPGESLLEAAAREVKEETGVDVEGVALLGFRHMQNLKFGIVADLYFVVVMRLKPGGVHEPKPCVHEAAAAAWLSRKEIDELNPDEHATIYLQSSLKYYDEWRKSGLKGLLEESTESRGRLAKTYYFDYTKVDVERKGNL</sequence>
<dbReference type="Pfam" id="PF18290">
    <property type="entry name" value="Nudix_hydro"/>
    <property type="match status" value="1"/>
</dbReference>
<organism evidence="5 6">
    <name type="scientific">Mesorhabditis belari</name>
    <dbReference type="NCBI Taxonomy" id="2138241"/>
    <lineage>
        <taxon>Eukaryota</taxon>
        <taxon>Metazoa</taxon>
        <taxon>Ecdysozoa</taxon>
        <taxon>Nematoda</taxon>
        <taxon>Chromadorea</taxon>
        <taxon>Rhabditida</taxon>
        <taxon>Rhabditina</taxon>
        <taxon>Rhabditomorpha</taxon>
        <taxon>Rhabditoidea</taxon>
        <taxon>Rhabditidae</taxon>
        <taxon>Mesorhabditinae</taxon>
        <taxon>Mesorhabditis</taxon>
    </lineage>
</organism>
<reference evidence="6" key="1">
    <citation type="submission" date="2024-02" db="UniProtKB">
        <authorList>
            <consortium name="WormBaseParasite"/>
        </authorList>
    </citation>
    <scope>IDENTIFICATION</scope>
</reference>
<dbReference type="PROSITE" id="PS51462">
    <property type="entry name" value="NUDIX"/>
    <property type="match status" value="1"/>
</dbReference>
<name>A0AAF3J1M8_9BILA</name>
<keyword evidence="2 3" id="KW-0378">Hydrolase</keyword>
<evidence type="ECO:0000259" key="4">
    <source>
        <dbReference type="PROSITE" id="PS51462"/>
    </source>
</evidence>
<evidence type="ECO:0000256" key="1">
    <source>
        <dbReference type="ARBA" id="ARBA00005582"/>
    </source>
</evidence>
<dbReference type="PANTHER" id="PTHR13994">
    <property type="entry name" value="NUDIX HYDROLASE RELATED"/>
    <property type="match status" value="1"/>
</dbReference>
<evidence type="ECO:0000256" key="2">
    <source>
        <dbReference type="ARBA" id="ARBA00022801"/>
    </source>
</evidence>
<dbReference type="InterPro" id="IPR020084">
    <property type="entry name" value="NUDIX_hydrolase_CS"/>
</dbReference>
<dbReference type="PROSITE" id="PS00893">
    <property type="entry name" value="NUDIX_BOX"/>
    <property type="match status" value="1"/>
</dbReference>
<dbReference type="SUPFAM" id="SSF55811">
    <property type="entry name" value="Nudix"/>
    <property type="match status" value="1"/>
</dbReference>
<dbReference type="InterPro" id="IPR015797">
    <property type="entry name" value="NUDIX_hydrolase-like_dom_sf"/>
</dbReference>
<comment type="similarity">
    <text evidence="1 3">Belongs to the Nudix hydrolase family.</text>
</comment>
<dbReference type="Gene3D" id="3.90.79.10">
    <property type="entry name" value="Nucleoside Triphosphate Pyrophosphohydrolase"/>
    <property type="match status" value="1"/>
</dbReference>
<dbReference type="AlphaFoldDB" id="A0AAF3J1M8"/>
<dbReference type="GO" id="GO:0035529">
    <property type="term" value="F:NADH pyrophosphatase activity"/>
    <property type="evidence" value="ECO:0007669"/>
    <property type="project" value="TreeGrafter"/>
</dbReference>
<dbReference type="Gene3D" id="3.40.630.30">
    <property type="match status" value="1"/>
</dbReference>